<dbReference type="EMBL" id="JO842627">
    <property type="protein sequence ID" value="AEO34244.1"/>
    <property type="molecule type" value="mRNA"/>
</dbReference>
<sequence length="456" mass="51233">MPIIQGVQSQRRDHFLLLYITGVVPSLIVSTVIAETTIVYPQVYEDRKEAPEKILALNDGYSISLRKASVLAQALLLQDIRDIGISETYTGLLNFTYRIEPVQNIERSSSGARAHRIFKIPFKDGIHRVAETLENRADKRRLAAYSEKRALPYHINIEVFYMSDYEHTKYFENRTEERIQYATLIMHSVSLRFQHLETPASMALAAIVGSFTMNESFVKLQSPGQLIGNETLYAMSQQLWANYTVRRADIVYLVAGRDMIDILPNGISSAVLGMAYKGKACSRYQVAAGEDRPGLFTGIHTAAHEIGHLLGSDHDGYGTSSSCSAQYGYLMNPRAGGIRSFFFSNCSKKAISSFLNTFDAFCLEYNWSKHIALFPNATAKLPGALINGTQYCEAHFKGKTNVTYIKWDSDLAKCKYRCRLGFKDNGVPDYAIRFALDGTPCNRSNPKMVCRNTFCK</sequence>
<evidence type="ECO:0000313" key="8">
    <source>
        <dbReference type="EMBL" id="AEO34244.1"/>
    </source>
</evidence>
<feature type="domain" description="Peptidase M12B" evidence="7">
    <location>
        <begin position="155"/>
        <end position="367"/>
    </location>
</feature>
<dbReference type="SUPFAM" id="SSF55486">
    <property type="entry name" value="Metalloproteases ('zincins'), catalytic domain"/>
    <property type="match status" value="1"/>
</dbReference>
<dbReference type="Pfam" id="PF13582">
    <property type="entry name" value="Reprolysin_3"/>
    <property type="match status" value="1"/>
</dbReference>
<organism evidence="8">
    <name type="scientific">Amblyomma maculatum</name>
    <name type="common">Gulf Coast tick</name>
    <dbReference type="NCBI Taxonomy" id="34609"/>
    <lineage>
        <taxon>Eukaryota</taxon>
        <taxon>Metazoa</taxon>
        <taxon>Ecdysozoa</taxon>
        <taxon>Arthropoda</taxon>
        <taxon>Chelicerata</taxon>
        <taxon>Arachnida</taxon>
        <taxon>Acari</taxon>
        <taxon>Parasitiformes</taxon>
        <taxon>Ixodida</taxon>
        <taxon>Ixodoidea</taxon>
        <taxon>Ixodidae</taxon>
        <taxon>Amblyomminae</taxon>
        <taxon>Amblyomma</taxon>
    </lineage>
</organism>
<dbReference type="InterPro" id="IPR024079">
    <property type="entry name" value="MetalloPept_cat_dom_sf"/>
</dbReference>
<evidence type="ECO:0000256" key="2">
    <source>
        <dbReference type="ARBA" id="ARBA00022801"/>
    </source>
</evidence>
<comment type="caution">
    <text evidence="5">Lacks conserved residue(s) required for the propagation of feature annotation.</text>
</comment>
<evidence type="ECO:0000256" key="6">
    <source>
        <dbReference type="SAM" id="Phobius"/>
    </source>
</evidence>
<keyword evidence="5" id="KW-0479">Metal-binding</keyword>
<dbReference type="GO" id="GO:0004222">
    <property type="term" value="F:metalloendopeptidase activity"/>
    <property type="evidence" value="ECO:0007669"/>
    <property type="project" value="InterPro"/>
</dbReference>
<evidence type="ECO:0000256" key="3">
    <source>
        <dbReference type="ARBA" id="ARBA00022833"/>
    </source>
</evidence>
<dbReference type="InterPro" id="IPR001590">
    <property type="entry name" value="Peptidase_M12B"/>
</dbReference>
<evidence type="ECO:0000259" key="7">
    <source>
        <dbReference type="PROSITE" id="PS50215"/>
    </source>
</evidence>
<keyword evidence="6" id="KW-0472">Membrane</keyword>
<keyword evidence="6" id="KW-0812">Transmembrane</keyword>
<feature type="active site" evidence="5">
    <location>
        <position position="305"/>
    </location>
</feature>
<evidence type="ECO:0000256" key="5">
    <source>
        <dbReference type="PROSITE-ProRule" id="PRU00276"/>
    </source>
</evidence>
<dbReference type="AlphaFoldDB" id="G3ML76"/>
<dbReference type="PANTHER" id="PTHR11905:SF159">
    <property type="entry name" value="ADAM METALLOPROTEASE"/>
    <property type="match status" value="1"/>
</dbReference>
<keyword evidence="2" id="KW-0378">Hydrolase</keyword>
<proteinExistence type="evidence at transcript level"/>
<accession>G3ML76</accession>
<feature type="binding site" evidence="5">
    <location>
        <position position="314"/>
    </location>
    <ligand>
        <name>Zn(2+)</name>
        <dbReference type="ChEBI" id="CHEBI:29105"/>
        <note>catalytic</note>
    </ligand>
</feature>
<name>G3ML76_AMBMU</name>
<keyword evidence="6" id="KW-1133">Transmembrane helix</keyword>
<feature type="binding site" evidence="5">
    <location>
        <position position="304"/>
    </location>
    <ligand>
        <name>Zn(2+)</name>
        <dbReference type="ChEBI" id="CHEBI:29105"/>
        <note>catalytic</note>
    </ligand>
</feature>
<feature type="binding site" evidence="5">
    <location>
        <position position="308"/>
    </location>
    <ligand>
        <name>Zn(2+)</name>
        <dbReference type="ChEBI" id="CHEBI:29105"/>
        <note>catalytic</note>
    </ligand>
</feature>
<dbReference type="PROSITE" id="PS50215">
    <property type="entry name" value="ADAM_MEPRO"/>
    <property type="match status" value="1"/>
</dbReference>
<evidence type="ECO:0000256" key="4">
    <source>
        <dbReference type="ARBA" id="ARBA00023049"/>
    </source>
</evidence>
<keyword evidence="4" id="KW-0482">Metalloprotease</keyword>
<dbReference type="GO" id="GO:0046872">
    <property type="term" value="F:metal ion binding"/>
    <property type="evidence" value="ECO:0007669"/>
    <property type="project" value="UniProtKB-KW"/>
</dbReference>
<keyword evidence="1" id="KW-0645">Protease</keyword>
<dbReference type="GO" id="GO:0006509">
    <property type="term" value="P:membrane protein ectodomain proteolysis"/>
    <property type="evidence" value="ECO:0007669"/>
    <property type="project" value="TreeGrafter"/>
</dbReference>
<dbReference type="Gene3D" id="3.40.390.10">
    <property type="entry name" value="Collagenase (Catalytic Domain)"/>
    <property type="match status" value="1"/>
</dbReference>
<protein>
    <recommendedName>
        <fullName evidence="7">Peptidase M12B domain-containing protein</fullName>
    </recommendedName>
</protein>
<evidence type="ECO:0000256" key="1">
    <source>
        <dbReference type="ARBA" id="ARBA00022670"/>
    </source>
</evidence>
<keyword evidence="3 5" id="KW-0862">Zinc</keyword>
<reference evidence="8" key="1">
    <citation type="journal article" date="2011" name="PLoS ONE">
        <title>A deep insight into the sialotranscriptome of the gulf coast tick, Amblyomma maculatum.</title>
        <authorList>
            <person name="Karim S."/>
            <person name="Singh P."/>
            <person name="Ribeiro J.M."/>
        </authorList>
    </citation>
    <scope>NUCLEOTIDE SEQUENCE</scope>
    <source>
        <tissue evidence="8">Salivary gland</tissue>
    </source>
</reference>
<dbReference type="PANTHER" id="PTHR11905">
    <property type="entry name" value="ADAM A DISINTEGRIN AND METALLOPROTEASE DOMAIN"/>
    <property type="match status" value="1"/>
</dbReference>
<feature type="transmembrane region" description="Helical" evidence="6">
    <location>
        <begin position="15"/>
        <end position="34"/>
    </location>
</feature>